<sequence length="117" mass="12780">MNTATAENTDAIWVKVCEKSALAPDTGVCALANGQQVAIFYSRHLDELFAVGNYDPIGKAYVLSRGLIGSQGERICVASPLYKQHFDLRTGECLEEEGVSIPTYELRLEDGWISVLA</sequence>
<evidence type="ECO:0000256" key="2">
    <source>
        <dbReference type="ARBA" id="ARBA00023063"/>
    </source>
</evidence>
<protein>
    <submittedName>
        <fullName evidence="4">Nitrite reductase small subunit NirD</fullName>
    </submittedName>
</protein>
<dbReference type="CDD" id="cd03529">
    <property type="entry name" value="Rieske_NirD"/>
    <property type="match status" value="1"/>
</dbReference>
<dbReference type="Proteomes" id="UP001595548">
    <property type="component" value="Unassembled WGS sequence"/>
</dbReference>
<keyword evidence="1" id="KW-0560">Oxidoreductase</keyword>
<dbReference type="RefSeq" id="WP_339616623.1">
    <property type="nucleotide sequence ID" value="NZ_AP031500.1"/>
</dbReference>
<evidence type="ECO:0000256" key="1">
    <source>
        <dbReference type="ARBA" id="ARBA00023002"/>
    </source>
</evidence>
<evidence type="ECO:0000259" key="3">
    <source>
        <dbReference type="Pfam" id="PF13806"/>
    </source>
</evidence>
<keyword evidence="2" id="KW-0534">Nitrate assimilation</keyword>
<dbReference type="Pfam" id="PF13806">
    <property type="entry name" value="Rieske_2"/>
    <property type="match status" value="1"/>
</dbReference>
<dbReference type="SUPFAM" id="SSF50022">
    <property type="entry name" value="ISP domain"/>
    <property type="match status" value="1"/>
</dbReference>
<dbReference type="InterPro" id="IPR036922">
    <property type="entry name" value="Rieske_2Fe-2S_sf"/>
</dbReference>
<dbReference type="Gene3D" id="2.102.10.10">
    <property type="entry name" value="Rieske [2Fe-2S] iron-sulphur domain"/>
    <property type="match status" value="1"/>
</dbReference>
<comment type="caution">
    <text evidence="4">The sequence shown here is derived from an EMBL/GenBank/DDBJ whole genome shotgun (WGS) entry which is preliminary data.</text>
</comment>
<keyword evidence="5" id="KW-1185">Reference proteome</keyword>
<dbReference type="PROSITE" id="PS51300">
    <property type="entry name" value="NIRD"/>
    <property type="match status" value="1"/>
</dbReference>
<dbReference type="InterPro" id="IPR012748">
    <property type="entry name" value="Rieske-like_NirD"/>
</dbReference>
<accession>A0ABV7HKF0</accession>
<organism evidence="4 5">
    <name type="scientific">Gilvimarinus japonicus</name>
    <dbReference type="NCBI Taxonomy" id="1796469"/>
    <lineage>
        <taxon>Bacteria</taxon>
        <taxon>Pseudomonadati</taxon>
        <taxon>Pseudomonadota</taxon>
        <taxon>Gammaproteobacteria</taxon>
        <taxon>Cellvibrionales</taxon>
        <taxon>Cellvibrionaceae</taxon>
        <taxon>Gilvimarinus</taxon>
    </lineage>
</organism>
<dbReference type="EMBL" id="JBHRTL010000004">
    <property type="protein sequence ID" value="MFC3154353.1"/>
    <property type="molecule type" value="Genomic_DNA"/>
</dbReference>
<reference evidence="5" key="1">
    <citation type="journal article" date="2019" name="Int. J. Syst. Evol. Microbiol.">
        <title>The Global Catalogue of Microorganisms (GCM) 10K type strain sequencing project: providing services to taxonomists for standard genome sequencing and annotation.</title>
        <authorList>
            <consortium name="The Broad Institute Genomics Platform"/>
            <consortium name="The Broad Institute Genome Sequencing Center for Infectious Disease"/>
            <person name="Wu L."/>
            <person name="Ma J."/>
        </authorList>
    </citation>
    <scope>NUCLEOTIDE SEQUENCE [LARGE SCALE GENOMIC DNA]</scope>
    <source>
        <strain evidence="5">KCTC 52141</strain>
    </source>
</reference>
<name>A0ABV7HKF0_9GAMM</name>
<evidence type="ECO:0000313" key="5">
    <source>
        <dbReference type="Proteomes" id="UP001595548"/>
    </source>
</evidence>
<dbReference type="NCBIfam" id="TIGR02378">
    <property type="entry name" value="nirD_assim_sml"/>
    <property type="match status" value="1"/>
</dbReference>
<feature type="domain" description="Rieske-like [2Fe-2S]" evidence="3">
    <location>
        <begin position="13"/>
        <end position="115"/>
    </location>
</feature>
<gene>
    <name evidence="4" type="primary">nirD</name>
    <name evidence="4" type="ORF">ACFOEB_03990</name>
</gene>
<dbReference type="PANTHER" id="PTHR40562">
    <property type="match status" value="1"/>
</dbReference>
<proteinExistence type="predicted"/>
<dbReference type="InterPro" id="IPR017881">
    <property type="entry name" value="NirD"/>
</dbReference>
<evidence type="ECO:0000313" key="4">
    <source>
        <dbReference type="EMBL" id="MFC3154353.1"/>
    </source>
</evidence>
<dbReference type="PANTHER" id="PTHR40562:SF1">
    <property type="entry name" value="NITRITE REDUCTASE (NADH) SMALL SUBUNIT"/>
    <property type="match status" value="1"/>
</dbReference>